<dbReference type="InterPro" id="IPR036097">
    <property type="entry name" value="HisK_dim/P_sf"/>
</dbReference>
<evidence type="ECO:0000313" key="17">
    <source>
        <dbReference type="EMBL" id="ACR11996.1"/>
    </source>
</evidence>
<protein>
    <recommendedName>
        <fullName evidence="3">histidine kinase</fullName>
        <ecNumber evidence="3">2.7.13.3</ecNumber>
    </recommendedName>
</protein>
<dbReference type="KEGG" id="ttu:TERTU_4391"/>
<evidence type="ECO:0000256" key="13">
    <source>
        <dbReference type="ARBA" id="ARBA00023136"/>
    </source>
</evidence>
<evidence type="ECO:0000259" key="16">
    <source>
        <dbReference type="PROSITE" id="PS50885"/>
    </source>
</evidence>
<keyword evidence="7 14" id="KW-0812">Transmembrane</keyword>
<dbReference type="InterPro" id="IPR003594">
    <property type="entry name" value="HATPase_dom"/>
</dbReference>
<evidence type="ECO:0000256" key="7">
    <source>
        <dbReference type="ARBA" id="ARBA00022692"/>
    </source>
</evidence>
<evidence type="ECO:0000256" key="12">
    <source>
        <dbReference type="ARBA" id="ARBA00023012"/>
    </source>
</evidence>
<dbReference type="InterPro" id="IPR003661">
    <property type="entry name" value="HisK_dim/P_dom"/>
</dbReference>
<dbReference type="Pfam" id="PF02518">
    <property type="entry name" value="HATPase_c"/>
    <property type="match status" value="1"/>
</dbReference>
<dbReference type="HOGENOM" id="CLU_000445_89_37_6"/>
<evidence type="ECO:0000256" key="9">
    <source>
        <dbReference type="ARBA" id="ARBA00022777"/>
    </source>
</evidence>
<dbReference type="InterPro" id="IPR003660">
    <property type="entry name" value="HAMP_dom"/>
</dbReference>
<keyword evidence="11 14" id="KW-1133">Transmembrane helix</keyword>
<dbReference type="PANTHER" id="PTHR45528:SF1">
    <property type="entry name" value="SENSOR HISTIDINE KINASE CPXA"/>
    <property type="match status" value="1"/>
</dbReference>
<dbReference type="PROSITE" id="PS50109">
    <property type="entry name" value="HIS_KIN"/>
    <property type="match status" value="1"/>
</dbReference>
<dbReference type="Gene3D" id="1.10.287.130">
    <property type="match status" value="1"/>
</dbReference>
<proteinExistence type="predicted"/>
<evidence type="ECO:0000259" key="15">
    <source>
        <dbReference type="PROSITE" id="PS50109"/>
    </source>
</evidence>
<keyword evidence="6" id="KW-0808">Transferase</keyword>
<organism evidence="17 18">
    <name type="scientific">Teredinibacter turnerae (strain ATCC 39867 / T7901)</name>
    <dbReference type="NCBI Taxonomy" id="377629"/>
    <lineage>
        <taxon>Bacteria</taxon>
        <taxon>Pseudomonadati</taxon>
        <taxon>Pseudomonadota</taxon>
        <taxon>Gammaproteobacteria</taxon>
        <taxon>Cellvibrionales</taxon>
        <taxon>Cellvibrionaceae</taxon>
        <taxon>Teredinibacter</taxon>
    </lineage>
</organism>
<comment type="subcellular location">
    <subcellularLocation>
        <location evidence="2">Cell membrane</location>
        <topology evidence="2">Multi-pass membrane protein</topology>
    </subcellularLocation>
</comment>
<dbReference type="OrthoDB" id="9121563at2"/>
<feature type="domain" description="HAMP" evidence="16">
    <location>
        <begin position="189"/>
        <end position="238"/>
    </location>
</feature>
<sequence length="446" mass="50588">MNIGKSLRFRIIAGYVIFTLATTICYSLGALTVLKISDDELFNWYIAGVAEDEYYRYRDASDIRKEEILAQSRQIIVGTDDDVIHRIFQISADEPLPEKFESYISHTSRGSGGRQQIFELDDGSSKYHMVRIPFSSNLGETRAYFYYVVDVSAYNKFDVYAVQGTYFGLLLMLLIFLIVSSILGAIISRRVIKPLTQLTRDVMKADVGQNIGSYYRDEVGTLAETINDMMTRIMSFVEREKAFSRDVSHELRTPITSSQVSLDLALSMDESRDPKLRRVLERICDANRDMMHLIETFMLIGRESIPSDAVSATNLSSVVRDSITRNTYLISEKSLEVLNLVDESVTVKQPRKLLDVVVDNILRNAFQYTDQGNVTVRANEEFISVADTGRGFEQTALERLLVPYETFHGEGIGLGMNIIKRICKITGWRLDVRSECGVGTLLILHF</sequence>
<evidence type="ECO:0000256" key="14">
    <source>
        <dbReference type="SAM" id="Phobius"/>
    </source>
</evidence>
<evidence type="ECO:0000313" key="18">
    <source>
        <dbReference type="Proteomes" id="UP000009080"/>
    </source>
</evidence>
<dbReference type="Pfam" id="PF00512">
    <property type="entry name" value="HisKA"/>
    <property type="match status" value="1"/>
</dbReference>
<dbReference type="CDD" id="cd06225">
    <property type="entry name" value="HAMP"/>
    <property type="match status" value="1"/>
</dbReference>
<dbReference type="InterPro" id="IPR036890">
    <property type="entry name" value="HATPase_C_sf"/>
</dbReference>
<keyword evidence="8" id="KW-0547">Nucleotide-binding</keyword>
<dbReference type="InterPro" id="IPR050398">
    <property type="entry name" value="HssS/ArlS-like"/>
</dbReference>
<evidence type="ECO:0000256" key="5">
    <source>
        <dbReference type="ARBA" id="ARBA00022553"/>
    </source>
</evidence>
<evidence type="ECO:0000256" key="8">
    <source>
        <dbReference type="ARBA" id="ARBA00022741"/>
    </source>
</evidence>
<dbReference type="GO" id="GO:0005524">
    <property type="term" value="F:ATP binding"/>
    <property type="evidence" value="ECO:0007669"/>
    <property type="project" value="UniProtKB-KW"/>
</dbReference>
<dbReference type="EC" id="2.7.13.3" evidence="3"/>
<dbReference type="InterPro" id="IPR005467">
    <property type="entry name" value="His_kinase_dom"/>
</dbReference>
<keyword evidence="12" id="KW-0902">Two-component regulatory system</keyword>
<dbReference type="Gene3D" id="3.30.565.10">
    <property type="entry name" value="Histidine kinase-like ATPase, C-terminal domain"/>
    <property type="match status" value="1"/>
</dbReference>
<feature type="transmembrane region" description="Helical" evidence="14">
    <location>
        <begin position="166"/>
        <end position="187"/>
    </location>
</feature>
<dbReference type="PROSITE" id="PS50885">
    <property type="entry name" value="HAMP"/>
    <property type="match status" value="1"/>
</dbReference>
<dbReference type="SUPFAM" id="SSF55874">
    <property type="entry name" value="ATPase domain of HSP90 chaperone/DNA topoisomerase II/histidine kinase"/>
    <property type="match status" value="1"/>
</dbReference>
<keyword evidence="4" id="KW-1003">Cell membrane</keyword>
<evidence type="ECO:0000256" key="11">
    <source>
        <dbReference type="ARBA" id="ARBA00022989"/>
    </source>
</evidence>
<dbReference type="SMART" id="SM00387">
    <property type="entry name" value="HATPase_c"/>
    <property type="match status" value="1"/>
</dbReference>
<comment type="catalytic activity">
    <reaction evidence="1">
        <text>ATP + protein L-histidine = ADP + protein N-phospho-L-histidine.</text>
        <dbReference type="EC" id="2.7.13.3"/>
    </reaction>
</comment>
<dbReference type="SMART" id="SM00388">
    <property type="entry name" value="HisKA"/>
    <property type="match status" value="1"/>
</dbReference>
<keyword evidence="9 17" id="KW-0418">Kinase</keyword>
<keyword evidence="5" id="KW-0597">Phosphoprotein</keyword>
<dbReference type="STRING" id="377629.TERTU_4391"/>
<evidence type="ECO:0000256" key="6">
    <source>
        <dbReference type="ARBA" id="ARBA00022679"/>
    </source>
</evidence>
<feature type="transmembrane region" description="Helical" evidence="14">
    <location>
        <begin position="12"/>
        <end position="34"/>
    </location>
</feature>
<dbReference type="Pfam" id="PF00672">
    <property type="entry name" value="HAMP"/>
    <property type="match status" value="1"/>
</dbReference>
<dbReference type="AlphaFoldDB" id="C5BIZ1"/>
<keyword evidence="18" id="KW-1185">Reference proteome</keyword>
<dbReference type="EMBL" id="CP001614">
    <property type="protein sequence ID" value="ACR11996.1"/>
    <property type="molecule type" value="Genomic_DNA"/>
</dbReference>
<reference evidence="17 18" key="1">
    <citation type="journal article" date="2009" name="PLoS ONE">
        <title>The complete genome of Teredinibacter turnerae T7901: an intracellular endosymbiont of marine wood-boring bivalves (shipworms).</title>
        <authorList>
            <person name="Yang J.C."/>
            <person name="Madupu R."/>
            <person name="Durkin A.S."/>
            <person name="Ekborg N.A."/>
            <person name="Pedamallu C.S."/>
            <person name="Hostetler J.B."/>
            <person name="Radune D."/>
            <person name="Toms B.S."/>
            <person name="Henrissat B."/>
            <person name="Coutinho P.M."/>
            <person name="Schwarz S."/>
            <person name="Field L."/>
            <person name="Trindade-Silva A.E."/>
            <person name="Soares C.A.G."/>
            <person name="Elshahawi S."/>
            <person name="Hanora A."/>
            <person name="Schmidt E.W."/>
            <person name="Haygood M.G."/>
            <person name="Posfai J."/>
            <person name="Benner J."/>
            <person name="Madinger C."/>
            <person name="Nove J."/>
            <person name="Anton B."/>
            <person name="Chaudhary K."/>
            <person name="Foster J."/>
            <person name="Holman A."/>
            <person name="Kumar S."/>
            <person name="Lessard P.A."/>
            <person name="Luyten Y.A."/>
            <person name="Slatko B."/>
            <person name="Wood N."/>
            <person name="Wu B."/>
            <person name="Teplitski M."/>
            <person name="Mougous J.D."/>
            <person name="Ward N."/>
            <person name="Eisen J.A."/>
            <person name="Badger J.H."/>
            <person name="Distel D.L."/>
        </authorList>
    </citation>
    <scope>NUCLEOTIDE SEQUENCE [LARGE SCALE GENOMIC DNA]</scope>
    <source>
        <strain evidence="18">ATCC 39867 / T7901</strain>
    </source>
</reference>
<keyword evidence="10" id="KW-0067">ATP-binding</keyword>
<dbReference type="PANTHER" id="PTHR45528">
    <property type="entry name" value="SENSOR HISTIDINE KINASE CPXA"/>
    <property type="match status" value="1"/>
</dbReference>
<name>C5BIZ1_TERTT</name>
<dbReference type="SUPFAM" id="SSF47384">
    <property type="entry name" value="Homodimeric domain of signal transducing histidine kinase"/>
    <property type="match status" value="1"/>
</dbReference>
<evidence type="ECO:0000256" key="3">
    <source>
        <dbReference type="ARBA" id="ARBA00012438"/>
    </source>
</evidence>
<dbReference type="GO" id="GO:0005886">
    <property type="term" value="C:plasma membrane"/>
    <property type="evidence" value="ECO:0007669"/>
    <property type="project" value="UniProtKB-SubCell"/>
</dbReference>
<dbReference type="GO" id="GO:0000155">
    <property type="term" value="F:phosphorelay sensor kinase activity"/>
    <property type="evidence" value="ECO:0007669"/>
    <property type="project" value="InterPro"/>
</dbReference>
<gene>
    <name evidence="17" type="ordered locus">TERTU_4391</name>
</gene>
<evidence type="ECO:0000256" key="2">
    <source>
        <dbReference type="ARBA" id="ARBA00004651"/>
    </source>
</evidence>
<dbReference type="eggNOG" id="COG0642">
    <property type="taxonomic scope" value="Bacteria"/>
</dbReference>
<dbReference type="Gene3D" id="6.10.340.10">
    <property type="match status" value="1"/>
</dbReference>
<keyword evidence="13 14" id="KW-0472">Membrane</keyword>
<evidence type="ECO:0000256" key="1">
    <source>
        <dbReference type="ARBA" id="ARBA00000085"/>
    </source>
</evidence>
<dbReference type="RefSeq" id="WP_015818108.1">
    <property type="nucleotide sequence ID" value="NC_012997.1"/>
</dbReference>
<feature type="domain" description="Histidine kinase" evidence="15">
    <location>
        <begin position="246"/>
        <end position="446"/>
    </location>
</feature>
<dbReference type="CDD" id="cd00082">
    <property type="entry name" value="HisKA"/>
    <property type="match status" value="1"/>
</dbReference>
<accession>C5BIZ1</accession>
<dbReference type="Proteomes" id="UP000009080">
    <property type="component" value="Chromosome"/>
</dbReference>
<evidence type="ECO:0000256" key="4">
    <source>
        <dbReference type="ARBA" id="ARBA00022475"/>
    </source>
</evidence>
<evidence type="ECO:0000256" key="10">
    <source>
        <dbReference type="ARBA" id="ARBA00022840"/>
    </source>
</evidence>